<gene>
    <name evidence="7" type="ORF">CTAYLR_008652</name>
</gene>
<proteinExistence type="predicted"/>
<dbReference type="InterPro" id="IPR036028">
    <property type="entry name" value="SH3-like_dom_sf"/>
</dbReference>
<evidence type="ECO:0000259" key="6">
    <source>
        <dbReference type="PROSITE" id="PS50002"/>
    </source>
</evidence>
<keyword evidence="2 5" id="KW-0728">SH3 domain</keyword>
<organism evidence="7 8">
    <name type="scientific">Chrysophaeum taylorii</name>
    <dbReference type="NCBI Taxonomy" id="2483200"/>
    <lineage>
        <taxon>Eukaryota</taxon>
        <taxon>Sar</taxon>
        <taxon>Stramenopiles</taxon>
        <taxon>Ochrophyta</taxon>
        <taxon>Pelagophyceae</taxon>
        <taxon>Pelagomonadales</taxon>
        <taxon>Pelagomonadaceae</taxon>
        <taxon>Chrysophaeum</taxon>
    </lineage>
</organism>
<dbReference type="AlphaFoldDB" id="A0AAD7XJU8"/>
<dbReference type="Gene3D" id="2.30.30.40">
    <property type="entry name" value="SH3 Domains"/>
    <property type="match status" value="1"/>
</dbReference>
<evidence type="ECO:0000256" key="1">
    <source>
        <dbReference type="ARBA" id="ARBA00004170"/>
    </source>
</evidence>
<feature type="domain" description="SH3" evidence="6">
    <location>
        <begin position="1"/>
        <end position="60"/>
    </location>
</feature>
<reference evidence="7" key="1">
    <citation type="submission" date="2023-01" db="EMBL/GenBank/DDBJ databases">
        <title>Metagenome sequencing of chrysophaentin producing Chrysophaeum taylorii.</title>
        <authorList>
            <person name="Davison J."/>
            <person name="Bewley C."/>
        </authorList>
    </citation>
    <scope>NUCLEOTIDE SEQUENCE</scope>
    <source>
        <strain evidence="7">NIES-1699</strain>
    </source>
</reference>
<evidence type="ECO:0000313" key="8">
    <source>
        <dbReference type="Proteomes" id="UP001230188"/>
    </source>
</evidence>
<dbReference type="EMBL" id="JAQMWT010000642">
    <property type="protein sequence ID" value="KAJ8598815.1"/>
    <property type="molecule type" value="Genomic_DNA"/>
</dbReference>
<evidence type="ECO:0000256" key="5">
    <source>
        <dbReference type="PROSITE-ProRule" id="PRU00192"/>
    </source>
</evidence>
<evidence type="ECO:0000256" key="4">
    <source>
        <dbReference type="ARBA" id="ARBA00023136"/>
    </source>
</evidence>
<keyword evidence="3" id="KW-0175">Coiled coil</keyword>
<protein>
    <recommendedName>
        <fullName evidence="6">SH3 domain-containing protein</fullName>
    </recommendedName>
</protein>
<dbReference type="PROSITE" id="PS50002">
    <property type="entry name" value="SH3"/>
    <property type="match status" value="1"/>
</dbReference>
<dbReference type="InterPro" id="IPR050384">
    <property type="entry name" value="Endophilin_SH3RF"/>
</dbReference>
<sequence length="382" mass="42039">MTCRVLWDYSAAEADELSLRRGETVVVERKDDGGWWFGHVASNPKRSGLFPGCYVRNQEEEDPATVPEPKNEPIERTMMNSRKATKLASSVTQDDDDDGACRSSETRDDILETMLELEARTAAAEASLAEERRVADAFRAAAMGSLELLENILSRILKPLPGIVLETPDDDGYSEDDVRVLQHGETSNTLGEQLALLVANQMGSKVKQINSCQRGVSWADFCDSLEACFEKELAARQFGSKDNVLAAHATTVAAQISHVPSREDFVDARGPKTELPPRAARLRPRVGPAAAIGNEYQSNGVEIKSRRSRADTEVFVSPADFLRLCRDYDICTTLLSRQEATTICRLSLTMAKKCDRERTLAPAGLNEAQLHRTSIATFGDSS</sequence>
<keyword evidence="8" id="KW-1185">Reference proteome</keyword>
<dbReference type="CDD" id="cd00174">
    <property type="entry name" value="SH3"/>
    <property type="match status" value="1"/>
</dbReference>
<dbReference type="PRINTS" id="PR00452">
    <property type="entry name" value="SH3DOMAIN"/>
</dbReference>
<dbReference type="InterPro" id="IPR001452">
    <property type="entry name" value="SH3_domain"/>
</dbReference>
<dbReference type="PANTHER" id="PTHR14167">
    <property type="entry name" value="SH3 DOMAIN-CONTAINING"/>
    <property type="match status" value="1"/>
</dbReference>
<dbReference type="SMART" id="SM00326">
    <property type="entry name" value="SH3"/>
    <property type="match status" value="1"/>
</dbReference>
<evidence type="ECO:0000313" key="7">
    <source>
        <dbReference type="EMBL" id="KAJ8598815.1"/>
    </source>
</evidence>
<dbReference type="SUPFAM" id="SSF50044">
    <property type="entry name" value="SH3-domain"/>
    <property type="match status" value="1"/>
</dbReference>
<evidence type="ECO:0000256" key="3">
    <source>
        <dbReference type="ARBA" id="ARBA00023054"/>
    </source>
</evidence>
<name>A0AAD7XJU8_9STRA</name>
<comment type="subcellular location">
    <subcellularLocation>
        <location evidence="1">Membrane</location>
        <topology evidence="1">Peripheral membrane protein</topology>
    </subcellularLocation>
</comment>
<dbReference type="PANTHER" id="PTHR14167:SF81">
    <property type="entry name" value="ENDOPHILIN-A"/>
    <property type="match status" value="1"/>
</dbReference>
<dbReference type="Proteomes" id="UP001230188">
    <property type="component" value="Unassembled WGS sequence"/>
</dbReference>
<keyword evidence="4" id="KW-0472">Membrane</keyword>
<comment type="caution">
    <text evidence="7">The sequence shown here is derived from an EMBL/GenBank/DDBJ whole genome shotgun (WGS) entry which is preliminary data.</text>
</comment>
<accession>A0AAD7XJU8</accession>
<evidence type="ECO:0000256" key="2">
    <source>
        <dbReference type="ARBA" id="ARBA00022443"/>
    </source>
</evidence>
<dbReference type="Pfam" id="PF14604">
    <property type="entry name" value="SH3_9"/>
    <property type="match status" value="1"/>
</dbReference>